<dbReference type="PROSITE" id="PS50102">
    <property type="entry name" value="RRM"/>
    <property type="match status" value="1"/>
</dbReference>
<evidence type="ECO:0000256" key="2">
    <source>
        <dbReference type="ARBA" id="ARBA00022737"/>
    </source>
</evidence>
<evidence type="ECO:0000256" key="4">
    <source>
        <dbReference type="ARBA" id="ARBA00023242"/>
    </source>
</evidence>
<evidence type="ECO:0000256" key="3">
    <source>
        <dbReference type="ARBA" id="ARBA00022884"/>
    </source>
</evidence>
<accession>A0AAN5I3G3</accession>
<dbReference type="InterPro" id="IPR035979">
    <property type="entry name" value="RBD_domain_sf"/>
</dbReference>
<evidence type="ECO:0000313" key="9">
    <source>
        <dbReference type="Proteomes" id="UP001328107"/>
    </source>
</evidence>
<dbReference type="GO" id="GO:0005634">
    <property type="term" value="C:nucleus"/>
    <property type="evidence" value="ECO:0007669"/>
    <property type="project" value="UniProtKB-SubCell"/>
</dbReference>
<feature type="region of interest" description="Disordered" evidence="6">
    <location>
        <begin position="1"/>
        <end position="82"/>
    </location>
</feature>
<feature type="domain" description="RRM" evidence="7">
    <location>
        <begin position="172"/>
        <end position="249"/>
    </location>
</feature>
<comment type="subcellular location">
    <subcellularLocation>
        <location evidence="1">Nucleus</location>
    </subcellularLocation>
</comment>
<organism evidence="8 9">
    <name type="scientific">Pristionchus mayeri</name>
    <dbReference type="NCBI Taxonomy" id="1317129"/>
    <lineage>
        <taxon>Eukaryota</taxon>
        <taxon>Metazoa</taxon>
        <taxon>Ecdysozoa</taxon>
        <taxon>Nematoda</taxon>
        <taxon>Chromadorea</taxon>
        <taxon>Rhabditida</taxon>
        <taxon>Rhabditina</taxon>
        <taxon>Diplogasteromorpha</taxon>
        <taxon>Diplogasteroidea</taxon>
        <taxon>Neodiplogasteridae</taxon>
        <taxon>Pristionchus</taxon>
    </lineage>
</organism>
<evidence type="ECO:0000256" key="6">
    <source>
        <dbReference type="SAM" id="MobiDB-lite"/>
    </source>
</evidence>
<comment type="caution">
    <text evidence="8">The sequence shown here is derived from an EMBL/GenBank/DDBJ whole genome shotgun (WGS) entry which is preliminary data.</text>
</comment>
<keyword evidence="9" id="KW-1185">Reference proteome</keyword>
<keyword evidence="2" id="KW-0677">Repeat</keyword>
<evidence type="ECO:0000259" key="7">
    <source>
        <dbReference type="PROSITE" id="PS50102"/>
    </source>
</evidence>
<dbReference type="Proteomes" id="UP001328107">
    <property type="component" value="Unassembled WGS sequence"/>
</dbReference>
<keyword evidence="3 5" id="KW-0694">RNA-binding</keyword>
<dbReference type="InterPro" id="IPR012677">
    <property type="entry name" value="Nucleotide-bd_a/b_plait_sf"/>
</dbReference>
<reference evidence="9" key="1">
    <citation type="submission" date="2022-10" db="EMBL/GenBank/DDBJ databases">
        <title>Genome assembly of Pristionchus species.</title>
        <authorList>
            <person name="Yoshida K."/>
            <person name="Sommer R.J."/>
        </authorList>
    </citation>
    <scope>NUCLEOTIDE SEQUENCE [LARGE SCALE GENOMIC DNA]</scope>
    <source>
        <strain evidence="9">RS5460</strain>
    </source>
</reference>
<dbReference type="Pfam" id="PF00076">
    <property type="entry name" value="RRM_1"/>
    <property type="match status" value="1"/>
</dbReference>
<dbReference type="SMART" id="SM00360">
    <property type="entry name" value="RRM"/>
    <property type="match status" value="2"/>
</dbReference>
<feature type="compositionally biased region" description="Basic and acidic residues" evidence="6">
    <location>
        <begin position="252"/>
        <end position="270"/>
    </location>
</feature>
<dbReference type="SUPFAM" id="SSF54928">
    <property type="entry name" value="RNA-binding domain, RBD"/>
    <property type="match status" value="2"/>
</dbReference>
<evidence type="ECO:0000256" key="5">
    <source>
        <dbReference type="PROSITE-ProRule" id="PRU00176"/>
    </source>
</evidence>
<dbReference type="EMBL" id="BTRK01000004">
    <property type="protein sequence ID" value="GMR50578.1"/>
    <property type="molecule type" value="Genomic_DNA"/>
</dbReference>
<sequence>DEEEEEEAPPAKAVPAKKAEAKKPEPKKPEPKAAAKKEEPKAAAKKEEPKAAAKKEEPAAAPKRKIDVSEVVSDQERRREEEHKKTLFVKGFDRSFDEEKLKKLHALIIGVRRRSNKSNFAWVIFASEANANKAYPELSKIKGLTVDYCGQKSKAHMALIEAKSTERPIDPTLLCVRGISGEIKPEELKTIFKAATDVKIPNVPKSIRGKTDRYALIRFENEAEAKAVFDANKNLKINGSQATVMYAFAKAKPTEKAEKPAKKTEAEKKKAATPAKKQVVQEESDDDEDDDDDDDDEEIPSSDEGIEEEDEEEEEEPPKKKAALIKPPPAKKGKVAEPEPESDDEDDEDDEDDDDEEDDDDDEEEDDE</sequence>
<dbReference type="AlphaFoldDB" id="A0AAN5I3G3"/>
<keyword evidence="4" id="KW-0539">Nucleus</keyword>
<feature type="compositionally biased region" description="Acidic residues" evidence="6">
    <location>
        <begin position="338"/>
        <end position="368"/>
    </location>
</feature>
<evidence type="ECO:0000256" key="1">
    <source>
        <dbReference type="ARBA" id="ARBA00004123"/>
    </source>
</evidence>
<gene>
    <name evidence="8" type="ORF">PMAYCL1PPCAC_20773</name>
</gene>
<feature type="compositionally biased region" description="Acidic residues" evidence="6">
    <location>
        <begin position="282"/>
        <end position="316"/>
    </location>
</feature>
<dbReference type="GO" id="GO:0003729">
    <property type="term" value="F:mRNA binding"/>
    <property type="evidence" value="ECO:0007669"/>
    <property type="project" value="TreeGrafter"/>
</dbReference>
<feature type="region of interest" description="Disordered" evidence="6">
    <location>
        <begin position="251"/>
        <end position="368"/>
    </location>
</feature>
<dbReference type="InterPro" id="IPR051945">
    <property type="entry name" value="RRM_MRD1_RNA_proc_ribogen"/>
</dbReference>
<evidence type="ECO:0000313" key="8">
    <source>
        <dbReference type="EMBL" id="GMR50578.1"/>
    </source>
</evidence>
<proteinExistence type="predicted"/>
<protein>
    <recommendedName>
        <fullName evidence="7">RRM domain-containing protein</fullName>
    </recommendedName>
</protein>
<name>A0AAN5I3G3_9BILA</name>
<dbReference type="Gene3D" id="3.30.70.330">
    <property type="match status" value="2"/>
</dbReference>
<dbReference type="PANTHER" id="PTHR48039">
    <property type="entry name" value="RNA-BINDING MOTIF PROTEIN 14B"/>
    <property type="match status" value="1"/>
</dbReference>
<dbReference type="PANTHER" id="PTHR48039:SF5">
    <property type="entry name" value="RNA-BINDING PROTEIN 28"/>
    <property type="match status" value="1"/>
</dbReference>
<dbReference type="InterPro" id="IPR000504">
    <property type="entry name" value="RRM_dom"/>
</dbReference>
<feature type="compositionally biased region" description="Basic and acidic residues" evidence="6">
    <location>
        <begin position="17"/>
        <end position="82"/>
    </location>
</feature>
<dbReference type="CDD" id="cd00590">
    <property type="entry name" value="RRM_SF"/>
    <property type="match status" value="2"/>
</dbReference>
<feature type="non-terminal residue" evidence="8">
    <location>
        <position position="1"/>
    </location>
</feature>